<sequence length="179" mass="19322">MDRPDGVVLRVLQQLQVLGQTLDHAHAELKDGMGLNATDLATLRLLIVREQRGQPTTPKDVAAHLEITTASATALIDRLVAAGHLRREPHPSDRRSRVLVLTEHARREFSAHFSGHLAAMRAVAERFDPARLGTIEAFLTGLNTALGGPEAADPPARSGKPPGAVDDAEHPRTDPEETP</sequence>
<dbReference type="PANTHER" id="PTHR33164:SF106">
    <property type="entry name" value="TRANSCRIPTIONAL REGULATORY PROTEIN"/>
    <property type="match status" value="1"/>
</dbReference>
<evidence type="ECO:0000313" key="4">
    <source>
        <dbReference type="Proteomes" id="UP000179540"/>
    </source>
</evidence>
<dbReference type="Pfam" id="PF12802">
    <property type="entry name" value="MarR_2"/>
    <property type="match status" value="1"/>
</dbReference>
<evidence type="ECO:0000256" key="1">
    <source>
        <dbReference type="SAM" id="MobiDB-lite"/>
    </source>
</evidence>
<dbReference type="Proteomes" id="UP000179540">
    <property type="component" value="Unassembled WGS sequence"/>
</dbReference>
<name>A0A1S2MZN2_9MICC</name>
<feature type="compositionally biased region" description="Basic and acidic residues" evidence="1">
    <location>
        <begin position="167"/>
        <end position="179"/>
    </location>
</feature>
<evidence type="ECO:0000259" key="2">
    <source>
        <dbReference type="PROSITE" id="PS50995"/>
    </source>
</evidence>
<proteinExistence type="predicted"/>
<accession>A0A1S2MZN2</accession>
<dbReference type="InterPro" id="IPR039422">
    <property type="entry name" value="MarR/SlyA-like"/>
</dbReference>
<feature type="region of interest" description="Disordered" evidence="1">
    <location>
        <begin position="146"/>
        <end position="179"/>
    </location>
</feature>
<organism evidence="3 4">
    <name type="scientific">Rothia kristinae</name>
    <dbReference type="NCBI Taxonomy" id="37923"/>
    <lineage>
        <taxon>Bacteria</taxon>
        <taxon>Bacillati</taxon>
        <taxon>Actinomycetota</taxon>
        <taxon>Actinomycetes</taxon>
        <taxon>Micrococcales</taxon>
        <taxon>Micrococcaceae</taxon>
        <taxon>Rothia</taxon>
    </lineage>
</organism>
<dbReference type="GO" id="GO:0003700">
    <property type="term" value="F:DNA-binding transcription factor activity"/>
    <property type="evidence" value="ECO:0007669"/>
    <property type="project" value="InterPro"/>
</dbReference>
<feature type="domain" description="HTH marR-type" evidence="2">
    <location>
        <begin position="8"/>
        <end position="144"/>
    </location>
</feature>
<dbReference type="SMART" id="SM00347">
    <property type="entry name" value="HTH_MARR"/>
    <property type="match status" value="1"/>
</dbReference>
<dbReference type="SUPFAM" id="SSF46785">
    <property type="entry name" value="Winged helix' DNA-binding domain"/>
    <property type="match status" value="1"/>
</dbReference>
<reference evidence="3 4" key="1">
    <citation type="submission" date="2016-10" db="EMBL/GenBank/DDBJ databases">
        <title>Draft genome sequence of strain LCT isolated from the Shenzhou X spacecraft of China.</title>
        <authorList>
            <person name="Huang B."/>
        </authorList>
    </citation>
    <scope>NUCLEOTIDE SEQUENCE [LARGE SCALE GENOMIC DNA]</scope>
    <source>
        <strain evidence="3 4">LCT-H5</strain>
    </source>
</reference>
<dbReference type="EMBL" id="MODZ01000006">
    <property type="protein sequence ID" value="OIJ35839.1"/>
    <property type="molecule type" value="Genomic_DNA"/>
</dbReference>
<comment type="caution">
    <text evidence="3">The sequence shown here is derived from an EMBL/GenBank/DDBJ whole genome shotgun (WGS) entry which is preliminary data.</text>
</comment>
<protein>
    <recommendedName>
        <fullName evidence="2">HTH marR-type domain-containing protein</fullName>
    </recommendedName>
</protein>
<evidence type="ECO:0000313" key="3">
    <source>
        <dbReference type="EMBL" id="OIJ35839.1"/>
    </source>
</evidence>
<dbReference type="InterPro" id="IPR000835">
    <property type="entry name" value="HTH_MarR-typ"/>
</dbReference>
<dbReference type="PANTHER" id="PTHR33164">
    <property type="entry name" value="TRANSCRIPTIONAL REGULATOR, MARR FAMILY"/>
    <property type="match status" value="1"/>
</dbReference>
<dbReference type="GO" id="GO:0006950">
    <property type="term" value="P:response to stress"/>
    <property type="evidence" value="ECO:0007669"/>
    <property type="project" value="TreeGrafter"/>
</dbReference>
<dbReference type="InterPro" id="IPR036390">
    <property type="entry name" value="WH_DNA-bd_sf"/>
</dbReference>
<dbReference type="Gene3D" id="1.10.10.10">
    <property type="entry name" value="Winged helix-like DNA-binding domain superfamily/Winged helix DNA-binding domain"/>
    <property type="match status" value="1"/>
</dbReference>
<dbReference type="AlphaFoldDB" id="A0A1S2MZN2"/>
<dbReference type="PROSITE" id="PS50995">
    <property type="entry name" value="HTH_MARR_2"/>
    <property type="match status" value="1"/>
</dbReference>
<dbReference type="InterPro" id="IPR036388">
    <property type="entry name" value="WH-like_DNA-bd_sf"/>
</dbReference>
<gene>
    <name evidence="3" type="ORF">BK826_05615</name>
</gene>